<dbReference type="PANTHER" id="PTHR36512">
    <property type="entry name" value="D-AMINOPEPTIDASE"/>
    <property type="match status" value="1"/>
</dbReference>
<sequence length="312" mass="32752">MRKIKIQEIDGFLIGQEQNEEAGTGCTAIICEKGAVAGVDVRGGAPATRETDLLNPCNTVEQIHCVMLSGGSAFGLDAASGAMRYLEEKGIGFDMGTVKVPIVCGASLFDLHIGDPHIRPNQEMGYAACTKTDQLFQEGNYGAGCGCSIGKTLGPAHAMKSGIGAYAMQFGDVQIGAVVAVNACGDIYDYENHEIIGAAQKEGVFYPAEQLLMQKMEMPMGNTTIGCVMTNAKLTKAQANKLAAMAHDGYAHAITPTHTMSDGDTIFAMASGTASCDFNLLGALAVKCVEQAVINGFKQAKSAYGLPAYQKK</sequence>
<proteinExistence type="inferred from homology"/>
<reference evidence="2 3" key="1">
    <citation type="submission" date="2022-06" db="EMBL/GenBank/DDBJ databases">
        <title>Isolation of gut microbiota from human fecal samples.</title>
        <authorList>
            <person name="Pamer E.G."/>
            <person name="Barat B."/>
            <person name="Waligurski E."/>
            <person name="Medina S."/>
            <person name="Paddock L."/>
            <person name="Mostad J."/>
        </authorList>
    </citation>
    <scope>NUCLEOTIDE SEQUENCE [LARGE SCALE GENOMIC DNA]</scope>
    <source>
        <strain evidence="2 3">DFI.6.1</strain>
    </source>
</reference>
<evidence type="ECO:0000256" key="1">
    <source>
        <dbReference type="ARBA" id="ARBA00007068"/>
    </source>
</evidence>
<comment type="similarity">
    <text evidence="1">Belongs to the peptidase S58 family.</text>
</comment>
<evidence type="ECO:0000313" key="2">
    <source>
        <dbReference type="EMBL" id="MCQ5122648.1"/>
    </source>
</evidence>
<evidence type="ECO:0000313" key="3">
    <source>
        <dbReference type="Proteomes" id="UP001524435"/>
    </source>
</evidence>
<dbReference type="EMBL" id="JANGCH010000022">
    <property type="protein sequence ID" value="MCQ5122648.1"/>
    <property type="molecule type" value="Genomic_DNA"/>
</dbReference>
<dbReference type="PANTHER" id="PTHR36512:SF3">
    <property type="entry name" value="BLR5678 PROTEIN"/>
    <property type="match status" value="1"/>
</dbReference>
<dbReference type="Proteomes" id="UP001524435">
    <property type="component" value="Unassembled WGS sequence"/>
</dbReference>
<accession>A0ABT1SNT7</accession>
<gene>
    <name evidence="2" type="ORF">NE663_10340</name>
</gene>
<comment type="caution">
    <text evidence="2">The sequence shown here is derived from an EMBL/GenBank/DDBJ whole genome shotgun (WGS) entry which is preliminary data.</text>
</comment>
<organism evidence="2 3">
    <name type="scientific">Massilicoli timonensis</name>
    <dbReference type="NCBI Taxonomy" id="2015901"/>
    <lineage>
        <taxon>Bacteria</taxon>
        <taxon>Bacillati</taxon>
        <taxon>Bacillota</taxon>
        <taxon>Erysipelotrichia</taxon>
        <taxon>Erysipelotrichales</taxon>
        <taxon>Erysipelotrichaceae</taxon>
        <taxon>Massilicoli</taxon>
    </lineage>
</organism>
<name>A0ABT1SNT7_9FIRM</name>
<dbReference type="Gene3D" id="3.60.70.12">
    <property type="entry name" value="L-amino peptidase D-ALA esterase/amidase"/>
    <property type="match status" value="1"/>
</dbReference>
<dbReference type="InterPro" id="IPR005321">
    <property type="entry name" value="Peptidase_S58_DmpA"/>
</dbReference>
<keyword evidence="3" id="KW-1185">Reference proteome</keyword>
<dbReference type="RefSeq" id="WP_256198335.1">
    <property type="nucleotide sequence ID" value="NZ_CALVCM010000037.1"/>
</dbReference>
<dbReference type="InterPro" id="IPR016117">
    <property type="entry name" value="ArgJ-like_dom_sf"/>
</dbReference>
<dbReference type="SUPFAM" id="SSF56266">
    <property type="entry name" value="DmpA/ArgJ-like"/>
    <property type="match status" value="1"/>
</dbReference>
<dbReference type="CDD" id="cd02252">
    <property type="entry name" value="nylC_like"/>
    <property type="match status" value="1"/>
</dbReference>
<dbReference type="Pfam" id="PF03576">
    <property type="entry name" value="Peptidase_S58"/>
    <property type="match status" value="1"/>
</dbReference>
<protein>
    <submittedName>
        <fullName evidence="2">P1 family peptidase</fullName>
    </submittedName>
</protein>